<protein>
    <submittedName>
        <fullName evidence="2">TIGR04104 family putative zinc finger protein</fullName>
    </submittedName>
</protein>
<gene>
    <name evidence="2" type="ORF">ACFO0S_06505</name>
</gene>
<dbReference type="EMBL" id="JBHSEF010000016">
    <property type="protein sequence ID" value="MFC4354710.1"/>
    <property type="molecule type" value="Genomic_DNA"/>
</dbReference>
<evidence type="ECO:0000313" key="3">
    <source>
        <dbReference type="Proteomes" id="UP001595733"/>
    </source>
</evidence>
<feature type="transmembrane region" description="Helical" evidence="1">
    <location>
        <begin position="73"/>
        <end position="92"/>
    </location>
</feature>
<evidence type="ECO:0000256" key="1">
    <source>
        <dbReference type="SAM" id="Phobius"/>
    </source>
</evidence>
<keyword evidence="1" id="KW-0812">Transmembrane</keyword>
<evidence type="ECO:0000313" key="2">
    <source>
        <dbReference type="EMBL" id="MFC4354710.1"/>
    </source>
</evidence>
<dbReference type="RefSeq" id="WP_378140992.1">
    <property type="nucleotide sequence ID" value="NZ_JBHSEF010000016.1"/>
</dbReference>
<keyword evidence="3" id="KW-1185">Reference proteome</keyword>
<dbReference type="Proteomes" id="UP001595733">
    <property type="component" value="Unassembled WGS sequence"/>
</dbReference>
<dbReference type="InterPro" id="IPR026369">
    <property type="entry name" value="CxxC_20_CxxC"/>
</dbReference>
<accession>A0ABV8UTV2</accession>
<proteinExistence type="predicted"/>
<sequence length="102" mass="11710">MKNRTCATCNRQWPYKLALKKAWQGKGAVECPYCHTSQYLTPRTRLHAGSYAIMAMAIIFIARVFVEMTTIQSIVVALGIFFIVFLVYPLTIELTDEEKQLF</sequence>
<dbReference type="NCBIfam" id="TIGR04104">
    <property type="entry name" value="cxxc_20_cxxc"/>
    <property type="match status" value="1"/>
</dbReference>
<keyword evidence="1" id="KW-0472">Membrane</keyword>
<feature type="transmembrane region" description="Helical" evidence="1">
    <location>
        <begin position="48"/>
        <end position="66"/>
    </location>
</feature>
<keyword evidence="1" id="KW-1133">Transmembrane helix</keyword>
<name>A0ABV8UTV2_9BACL</name>
<reference evidence="3" key="1">
    <citation type="journal article" date="2019" name="Int. J. Syst. Evol. Microbiol.">
        <title>The Global Catalogue of Microorganisms (GCM) 10K type strain sequencing project: providing services to taxonomists for standard genome sequencing and annotation.</title>
        <authorList>
            <consortium name="The Broad Institute Genomics Platform"/>
            <consortium name="The Broad Institute Genome Sequencing Center for Infectious Disease"/>
            <person name="Wu L."/>
            <person name="Ma J."/>
        </authorList>
    </citation>
    <scope>NUCLEOTIDE SEQUENCE [LARGE SCALE GENOMIC DNA]</scope>
    <source>
        <strain evidence="3">CCUG 50353</strain>
    </source>
</reference>
<organism evidence="2 3">
    <name type="scientific">Chryseomicrobium palamuruense</name>
    <dbReference type="NCBI Taxonomy" id="682973"/>
    <lineage>
        <taxon>Bacteria</taxon>
        <taxon>Bacillati</taxon>
        <taxon>Bacillota</taxon>
        <taxon>Bacilli</taxon>
        <taxon>Bacillales</taxon>
        <taxon>Caryophanaceae</taxon>
        <taxon>Chryseomicrobium</taxon>
    </lineage>
</organism>
<comment type="caution">
    <text evidence="2">The sequence shown here is derived from an EMBL/GenBank/DDBJ whole genome shotgun (WGS) entry which is preliminary data.</text>
</comment>